<evidence type="ECO:0000313" key="1">
    <source>
        <dbReference type="EMBL" id="KAK9125935.1"/>
    </source>
</evidence>
<accession>A0AAP0P244</accession>
<proteinExistence type="predicted"/>
<dbReference type="Proteomes" id="UP001419268">
    <property type="component" value="Unassembled WGS sequence"/>
</dbReference>
<dbReference type="AlphaFoldDB" id="A0AAP0P244"/>
<evidence type="ECO:0000313" key="2">
    <source>
        <dbReference type="Proteomes" id="UP001419268"/>
    </source>
</evidence>
<dbReference type="EMBL" id="JBBNAG010000006">
    <property type="protein sequence ID" value="KAK9125935.1"/>
    <property type="molecule type" value="Genomic_DNA"/>
</dbReference>
<reference evidence="1 2" key="1">
    <citation type="submission" date="2024-01" db="EMBL/GenBank/DDBJ databases">
        <title>Genome assemblies of Stephania.</title>
        <authorList>
            <person name="Yang L."/>
        </authorList>
    </citation>
    <scope>NUCLEOTIDE SEQUENCE [LARGE SCALE GENOMIC DNA]</scope>
    <source>
        <strain evidence="1">JXDWG</strain>
        <tissue evidence="1">Leaf</tissue>
    </source>
</reference>
<sequence length="83" mass="9713">MLDRKELCNTQPISYSKENVNVDTLKNVKVNEVTRVKNYWSKTAEGLEVFQIDPKIVIAQDEEEENEMKIEVISERSEEPQIE</sequence>
<organism evidence="1 2">
    <name type="scientific">Stephania cephalantha</name>
    <dbReference type="NCBI Taxonomy" id="152367"/>
    <lineage>
        <taxon>Eukaryota</taxon>
        <taxon>Viridiplantae</taxon>
        <taxon>Streptophyta</taxon>
        <taxon>Embryophyta</taxon>
        <taxon>Tracheophyta</taxon>
        <taxon>Spermatophyta</taxon>
        <taxon>Magnoliopsida</taxon>
        <taxon>Ranunculales</taxon>
        <taxon>Menispermaceae</taxon>
        <taxon>Menispermoideae</taxon>
        <taxon>Cissampelideae</taxon>
        <taxon>Stephania</taxon>
    </lineage>
</organism>
<gene>
    <name evidence="1" type="ORF">Scep_014781</name>
</gene>
<keyword evidence="2" id="KW-1185">Reference proteome</keyword>
<comment type="caution">
    <text evidence="1">The sequence shown here is derived from an EMBL/GenBank/DDBJ whole genome shotgun (WGS) entry which is preliminary data.</text>
</comment>
<name>A0AAP0P244_9MAGN</name>
<protein>
    <submittedName>
        <fullName evidence="1">Uncharacterized protein</fullName>
    </submittedName>
</protein>